<feature type="region of interest" description="Disordered" evidence="1">
    <location>
        <begin position="38"/>
        <end position="65"/>
    </location>
</feature>
<dbReference type="RefSeq" id="WP_254419538.1">
    <property type="nucleotide sequence ID" value="NZ_BAAAJB010000017.1"/>
</dbReference>
<keyword evidence="3" id="KW-1185">Reference proteome</keyword>
<gene>
    <name evidence="2" type="ORF">NE857_02085</name>
</gene>
<proteinExistence type="predicted"/>
<evidence type="ECO:0000313" key="3">
    <source>
        <dbReference type="Proteomes" id="UP001055940"/>
    </source>
</evidence>
<name>A0ABY5DBJ0_9ACTN</name>
<protein>
    <submittedName>
        <fullName evidence="2">Uncharacterized protein</fullName>
    </submittedName>
</protein>
<organism evidence="2 3">
    <name type="scientific">Nocardiopsis exhalans</name>
    <dbReference type="NCBI Taxonomy" id="163604"/>
    <lineage>
        <taxon>Bacteria</taxon>
        <taxon>Bacillati</taxon>
        <taxon>Actinomycetota</taxon>
        <taxon>Actinomycetes</taxon>
        <taxon>Streptosporangiales</taxon>
        <taxon>Nocardiopsidaceae</taxon>
        <taxon>Nocardiopsis</taxon>
    </lineage>
</organism>
<dbReference type="EMBL" id="CP099837">
    <property type="protein sequence ID" value="USY20472.1"/>
    <property type="molecule type" value="Genomic_DNA"/>
</dbReference>
<dbReference type="Proteomes" id="UP001055940">
    <property type="component" value="Chromosome"/>
</dbReference>
<accession>A0ABY5DBJ0</accession>
<sequence length="65" mass="6628">MTPVRNTGHAHPLPGALALALVAALPWWQWAVDTGRALGTSPPGLDGTAEGTAGFPASVTWVHSS</sequence>
<reference evidence="2" key="1">
    <citation type="submission" date="2022-06" db="EMBL/GenBank/DDBJ databases">
        <authorList>
            <person name="Ping M."/>
        </authorList>
    </citation>
    <scope>NUCLEOTIDE SEQUENCE</scope>
    <source>
        <strain evidence="2">JCM11759T</strain>
    </source>
</reference>
<evidence type="ECO:0000256" key="1">
    <source>
        <dbReference type="SAM" id="MobiDB-lite"/>
    </source>
</evidence>
<evidence type="ECO:0000313" key="2">
    <source>
        <dbReference type="EMBL" id="USY20472.1"/>
    </source>
</evidence>